<feature type="transmembrane region" description="Helical" evidence="8">
    <location>
        <begin position="217"/>
        <end position="236"/>
    </location>
</feature>
<dbReference type="GO" id="GO:0005886">
    <property type="term" value="C:plasma membrane"/>
    <property type="evidence" value="ECO:0007669"/>
    <property type="project" value="TreeGrafter"/>
</dbReference>
<comment type="subcellular location">
    <subcellularLocation>
        <location evidence="1">Membrane</location>
        <topology evidence="1">Multi-pass membrane protein</topology>
    </subcellularLocation>
</comment>
<name>A0A0P7BJ00_9HYPO</name>
<dbReference type="Pfam" id="PF02133">
    <property type="entry name" value="Transp_cyt_pur"/>
    <property type="match status" value="1"/>
</dbReference>
<evidence type="ECO:0000256" key="2">
    <source>
        <dbReference type="ARBA" id="ARBA00008974"/>
    </source>
</evidence>
<evidence type="ECO:0000256" key="5">
    <source>
        <dbReference type="ARBA" id="ARBA00022989"/>
    </source>
</evidence>
<feature type="transmembrane region" description="Helical" evidence="8">
    <location>
        <begin position="79"/>
        <end position="105"/>
    </location>
</feature>
<evidence type="ECO:0000256" key="8">
    <source>
        <dbReference type="SAM" id="Phobius"/>
    </source>
</evidence>
<evidence type="ECO:0008006" key="11">
    <source>
        <dbReference type="Google" id="ProtNLM"/>
    </source>
</evidence>
<dbReference type="Gene3D" id="1.10.4160.10">
    <property type="entry name" value="Hydantoin permease"/>
    <property type="match status" value="1"/>
</dbReference>
<dbReference type="AlphaFoldDB" id="A0A0P7BJ00"/>
<sequence>MQSLDTKPNNRGPVPLWRRAILFLGIEMQGNEPVPAERQTDRRYMNLFTLWFSMNFNLIALSTGMAGTLSYGLSLRDCSLIILFFGLLTALAPPYLSLLGSMLGLRQMIHARYAFGLYGAAIPLLLNMATLAGFAILGCILGAQALSAINPAELSVNVGIVIIALINLIIIFFGSQLIHKFDMFAWFPTLVAILVAVGCGGNKLHQQVEAAPASVSAVFNFSALIAGFYLPWAAIASDFTTYFDRRSKKTSILVPSYLGLVTGGIPLMIMGAAIGGAVPNVPSWGDGYDTNSVGGVLGAMLQPTGRFGKFLLVILSLSVIANMAGSVYALTLNCQALFYLVRIRVPRVAYTIAVTAIILPVAMRVAAEFLESLSNFLGIIGYWPACFVAVVLVEHLVFRKGRVDNYNLGEWDIATSLPSGVAALSAAALSFALVVPSMSQIWFTGPIAEKTGDIGFEMAFFVTYICHSERWKLELDVTSK</sequence>
<proteinExistence type="inferred from homology"/>
<keyword evidence="10" id="KW-1185">Reference proteome</keyword>
<organism evidence="9 10">
    <name type="scientific">Neonectria ditissima</name>
    <dbReference type="NCBI Taxonomy" id="78410"/>
    <lineage>
        <taxon>Eukaryota</taxon>
        <taxon>Fungi</taxon>
        <taxon>Dikarya</taxon>
        <taxon>Ascomycota</taxon>
        <taxon>Pezizomycotina</taxon>
        <taxon>Sordariomycetes</taxon>
        <taxon>Hypocreomycetidae</taxon>
        <taxon>Hypocreales</taxon>
        <taxon>Nectriaceae</taxon>
        <taxon>Neonectria</taxon>
    </lineage>
</organism>
<dbReference type="PANTHER" id="PTHR31806:SF5">
    <property type="entry name" value="PURINE-CYTOSINE PERMEASE FCY21"/>
    <property type="match status" value="1"/>
</dbReference>
<feature type="transmembrane region" description="Helical" evidence="8">
    <location>
        <begin position="348"/>
        <end position="367"/>
    </location>
</feature>
<evidence type="ECO:0000256" key="1">
    <source>
        <dbReference type="ARBA" id="ARBA00004141"/>
    </source>
</evidence>
<reference evidence="9 10" key="1">
    <citation type="submission" date="2015-09" db="EMBL/GenBank/DDBJ databases">
        <title>Draft genome of a European isolate of the apple canker pathogen Neonectria ditissima.</title>
        <authorList>
            <person name="Gomez-Cortecero A."/>
            <person name="Harrison R.J."/>
            <person name="Armitage A.D."/>
        </authorList>
    </citation>
    <scope>NUCLEOTIDE SEQUENCE [LARGE SCALE GENOMIC DNA]</scope>
    <source>
        <strain evidence="9 10">R09/05</strain>
    </source>
</reference>
<dbReference type="PANTHER" id="PTHR31806">
    <property type="entry name" value="PURINE-CYTOSINE PERMEASE FCY2-RELATED"/>
    <property type="match status" value="1"/>
</dbReference>
<feature type="transmembrane region" description="Helical" evidence="8">
    <location>
        <begin position="310"/>
        <end position="341"/>
    </location>
</feature>
<accession>A0A0P7BJ00</accession>
<evidence type="ECO:0000313" key="9">
    <source>
        <dbReference type="EMBL" id="KPM41118.1"/>
    </source>
</evidence>
<keyword evidence="3 7" id="KW-0813">Transport</keyword>
<dbReference type="InterPro" id="IPR001248">
    <property type="entry name" value="Pur-cyt_permease"/>
</dbReference>
<evidence type="ECO:0000256" key="4">
    <source>
        <dbReference type="ARBA" id="ARBA00022692"/>
    </source>
</evidence>
<protein>
    <recommendedName>
        <fullName evidence="11">Purine-cytosine permease fcyB</fullName>
    </recommendedName>
</protein>
<feature type="transmembrane region" description="Helical" evidence="8">
    <location>
        <begin position="185"/>
        <end position="205"/>
    </location>
</feature>
<feature type="transmembrane region" description="Helical" evidence="8">
    <location>
        <begin position="117"/>
        <end position="143"/>
    </location>
</feature>
<evidence type="ECO:0000256" key="7">
    <source>
        <dbReference type="PIRNR" id="PIRNR002744"/>
    </source>
</evidence>
<dbReference type="STRING" id="78410.A0A0P7BJ00"/>
<gene>
    <name evidence="9" type="ORF">AK830_g5414</name>
</gene>
<feature type="transmembrane region" description="Helical" evidence="8">
    <location>
        <begin position="155"/>
        <end position="173"/>
    </location>
</feature>
<evidence type="ECO:0000256" key="6">
    <source>
        <dbReference type="ARBA" id="ARBA00023136"/>
    </source>
</evidence>
<comment type="similarity">
    <text evidence="2 7">Belongs to the purine-cytosine permease (2.A.39) family.</text>
</comment>
<feature type="transmembrane region" description="Helical" evidence="8">
    <location>
        <begin position="379"/>
        <end position="398"/>
    </location>
</feature>
<comment type="caution">
    <text evidence="9">The sequence shown here is derived from an EMBL/GenBank/DDBJ whole genome shotgun (WGS) entry which is preliminary data.</text>
</comment>
<feature type="transmembrane region" description="Helical" evidence="8">
    <location>
        <begin position="48"/>
        <end position="73"/>
    </location>
</feature>
<dbReference type="Proteomes" id="UP000050424">
    <property type="component" value="Unassembled WGS sequence"/>
</dbReference>
<dbReference type="OrthoDB" id="2116389at2759"/>
<dbReference type="EMBL" id="LKCW01000070">
    <property type="protein sequence ID" value="KPM41118.1"/>
    <property type="molecule type" value="Genomic_DNA"/>
</dbReference>
<dbReference type="PIRSF" id="PIRSF002744">
    <property type="entry name" value="Pur-cyt_permease"/>
    <property type="match status" value="1"/>
</dbReference>
<evidence type="ECO:0000313" key="10">
    <source>
        <dbReference type="Proteomes" id="UP000050424"/>
    </source>
</evidence>
<keyword evidence="6 7" id="KW-0472">Membrane</keyword>
<dbReference type="GO" id="GO:0022857">
    <property type="term" value="F:transmembrane transporter activity"/>
    <property type="evidence" value="ECO:0007669"/>
    <property type="project" value="InterPro"/>
</dbReference>
<keyword evidence="5 8" id="KW-1133">Transmembrane helix</keyword>
<keyword evidence="4 8" id="KW-0812">Transmembrane</keyword>
<dbReference type="InterPro" id="IPR026030">
    <property type="entry name" value="Pur-cyt_permease_Fcy2/21/22"/>
</dbReference>
<evidence type="ECO:0000256" key="3">
    <source>
        <dbReference type="ARBA" id="ARBA00022448"/>
    </source>
</evidence>
<feature type="transmembrane region" description="Helical" evidence="8">
    <location>
        <begin position="257"/>
        <end position="278"/>
    </location>
</feature>